<comment type="subcellular location">
    <subcellularLocation>
        <location evidence="2">Cell outer membrane</location>
        <topology evidence="2">Lipid-anchor</topology>
    </subcellularLocation>
</comment>
<evidence type="ECO:0000256" key="3">
    <source>
        <dbReference type="SAM" id="Coils"/>
    </source>
</evidence>
<dbReference type="PANTHER" id="PTHR30203">
    <property type="entry name" value="OUTER MEMBRANE CATION EFFLUX PROTEIN"/>
    <property type="match status" value="1"/>
</dbReference>
<gene>
    <name evidence="4" type="ORF">XV92_01565</name>
</gene>
<keyword evidence="2" id="KW-1134">Transmembrane beta strand</keyword>
<proteinExistence type="inferred from homology"/>
<keyword evidence="2" id="KW-0564">Palmitate</keyword>
<dbReference type="RefSeq" id="WP_162232738.1">
    <property type="nucleotide sequence ID" value="NZ_LBGP01000004.1"/>
</dbReference>
<reference evidence="4 5" key="1">
    <citation type="journal article" date="2015" name="Genome Biol. Evol.">
        <title>The Dynamics of Genetic Interactions between Vibrio metoecus and Vibrio cholerae, Two Close Relatives Co-Occurring in the Environment.</title>
        <authorList>
            <person name="Orata F.D."/>
            <person name="Kirchberger P.C."/>
            <person name="Meheust R."/>
            <person name="Barlow E.J."/>
            <person name="Tarr C.L."/>
            <person name="Boucher Y."/>
        </authorList>
    </citation>
    <scope>NUCLEOTIDE SEQUENCE [LARGE SCALE GENOMIC DNA]</scope>
    <source>
        <strain evidence="4 5">YB5B04</strain>
    </source>
</reference>
<protein>
    <recommendedName>
        <fullName evidence="6">RND transporter</fullName>
    </recommendedName>
</protein>
<comment type="similarity">
    <text evidence="1 2">Belongs to the outer membrane factor (OMF) (TC 1.B.17) family.</text>
</comment>
<feature type="signal peptide" evidence="2">
    <location>
        <begin position="1"/>
        <end position="23"/>
    </location>
</feature>
<evidence type="ECO:0000313" key="4">
    <source>
        <dbReference type="EMBL" id="KQB03925.1"/>
    </source>
</evidence>
<dbReference type="Pfam" id="PF02321">
    <property type="entry name" value="OEP"/>
    <property type="match status" value="2"/>
</dbReference>
<feature type="chain" id="PRO_5005965045" description="RND transporter" evidence="2">
    <location>
        <begin position="24"/>
        <end position="452"/>
    </location>
</feature>
<dbReference type="PATRIC" id="fig|1481663.12.peg.2806"/>
<dbReference type="GO" id="GO:0015562">
    <property type="term" value="F:efflux transmembrane transporter activity"/>
    <property type="evidence" value="ECO:0007669"/>
    <property type="project" value="InterPro"/>
</dbReference>
<comment type="caution">
    <text evidence="4">The sequence shown here is derived from an EMBL/GenBank/DDBJ whole genome shotgun (WGS) entry which is preliminary data.</text>
</comment>
<keyword evidence="2" id="KW-0472">Membrane</keyword>
<dbReference type="GO" id="GO:0009279">
    <property type="term" value="C:cell outer membrane"/>
    <property type="evidence" value="ECO:0007669"/>
    <property type="project" value="UniProtKB-SubCell"/>
</dbReference>
<dbReference type="Gene3D" id="2.20.200.10">
    <property type="entry name" value="Outer membrane efflux proteins (OEP)"/>
    <property type="match status" value="1"/>
</dbReference>
<evidence type="ECO:0008006" key="6">
    <source>
        <dbReference type="Google" id="ProtNLM"/>
    </source>
</evidence>
<evidence type="ECO:0000256" key="1">
    <source>
        <dbReference type="ARBA" id="ARBA00007613"/>
    </source>
</evidence>
<dbReference type="Proteomes" id="UP000050491">
    <property type="component" value="Unassembled WGS sequence"/>
</dbReference>
<dbReference type="AlphaFoldDB" id="A0A0Q0TNN0"/>
<sequence length="452" mass="49047">MKIISVFVIISLLISGCTTPSFEAHTARESTGTVPPSWSMFASSESIQANWIAQFNDPILSALVLEAQQHNRELQTLAANIDQSKALARQAGAALLPNVNLNLSNNRHSEGGVRTGTKTTSLDISWELDIWGRLRSEKKAAQASAKAVAADYKFAQYSLAASVARAYFSAIDAKAQFAIVKKSEANLLRIYNLIKLQKQEGVASKQDLEVSRSDLAAIRSQLASVERASRDALRALELLLGRYPAADIYVRNTLPDAPDLPGAGLPSDLLERRPDIVAAEQRVAAAFFTVNAAKAARLPNLSLTALSGGTATELVNILDSNNRSWSTGAGLLAPIFQGGALKAQVDNANAEQQSAIAAYGQAALNAFNDVESSLDAGTVIVRQKKQLTQAYESANEAYRIAKLRFDEGDIDLFDLLSVQQRLFEREMELLTVRREMLEQRVNLYLALGGAWN</sequence>
<dbReference type="InterPro" id="IPR003423">
    <property type="entry name" value="OMP_efflux"/>
</dbReference>
<keyword evidence="2" id="KW-0732">Signal</keyword>
<keyword evidence="3" id="KW-0175">Coiled coil</keyword>
<evidence type="ECO:0000313" key="5">
    <source>
        <dbReference type="Proteomes" id="UP000050491"/>
    </source>
</evidence>
<feature type="coiled-coil region" evidence="3">
    <location>
        <begin position="60"/>
        <end position="87"/>
    </location>
</feature>
<evidence type="ECO:0000256" key="2">
    <source>
        <dbReference type="RuleBase" id="RU362097"/>
    </source>
</evidence>
<keyword evidence="2" id="KW-0812">Transmembrane</keyword>
<dbReference type="SUPFAM" id="SSF56954">
    <property type="entry name" value="Outer membrane efflux proteins (OEP)"/>
    <property type="match status" value="1"/>
</dbReference>
<dbReference type="NCBIfam" id="TIGR01845">
    <property type="entry name" value="outer_NodT"/>
    <property type="match status" value="1"/>
</dbReference>
<dbReference type="InterPro" id="IPR010131">
    <property type="entry name" value="MdtP/NodT-like"/>
</dbReference>
<accession>A0A0Q0TNN0</accession>
<keyword evidence="2" id="KW-0449">Lipoprotein</keyword>
<organism evidence="4 5">
    <name type="scientific">Vibrio metoecus</name>
    <dbReference type="NCBI Taxonomy" id="1481663"/>
    <lineage>
        <taxon>Bacteria</taxon>
        <taxon>Pseudomonadati</taxon>
        <taxon>Pseudomonadota</taxon>
        <taxon>Gammaproteobacteria</taxon>
        <taxon>Vibrionales</taxon>
        <taxon>Vibrionaceae</taxon>
        <taxon>Vibrio</taxon>
    </lineage>
</organism>
<dbReference type="PROSITE" id="PS51257">
    <property type="entry name" value="PROKAR_LIPOPROTEIN"/>
    <property type="match status" value="1"/>
</dbReference>
<dbReference type="Gene3D" id="1.20.1600.10">
    <property type="entry name" value="Outer membrane efflux proteins (OEP)"/>
    <property type="match status" value="1"/>
</dbReference>
<dbReference type="EMBL" id="LBGP01000004">
    <property type="protein sequence ID" value="KQB03925.1"/>
    <property type="molecule type" value="Genomic_DNA"/>
</dbReference>
<name>A0A0Q0TNN0_VIBMT</name>